<dbReference type="Gene3D" id="3.30.230.130">
    <property type="entry name" value="Cullin, Chain C, Domain 2"/>
    <property type="match status" value="1"/>
</dbReference>
<feature type="region of interest" description="Disordered" evidence="8">
    <location>
        <begin position="1896"/>
        <end position="1917"/>
    </location>
</feature>
<dbReference type="InterPro" id="IPR036388">
    <property type="entry name" value="WH-like_DNA-bd_sf"/>
</dbReference>
<evidence type="ECO:0000256" key="6">
    <source>
        <dbReference type="PROSITE-ProRule" id="PRU00330"/>
    </source>
</evidence>
<dbReference type="Gene3D" id="1.20.1310.10">
    <property type="entry name" value="Cullin Repeats"/>
    <property type="match status" value="4"/>
</dbReference>
<evidence type="ECO:0000313" key="11">
    <source>
        <dbReference type="EMBL" id="WFD22552.1"/>
    </source>
</evidence>
<dbReference type="InterPro" id="IPR059120">
    <property type="entry name" value="Cullin-like_AB"/>
</dbReference>
<dbReference type="FunFam" id="1.20.1310.10:FF:000001">
    <property type="entry name" value="Cullin 3"/>
    <property type="match status" value="1"/>
</dbReference>
<organism evidence="11 12">
    <name type="scientific">Malassezia equina</name>
    <dbReference type="NCBI Taxonomy" id="1381935"/>
    <lineage>
        <taxon>Eukaryota</taxon>
        <taxon>Fungi</taxon>
        <taxon>Dikarya</taxon>
        <taxon>Basidiomycota</taxon>
        <taxon>Ustilaginomycotina</taxon>
        <taxon>Malasseziomycetes</taxon>
        <taxon>Malasseziales</taxon>
        <taxon>Malasseziaceae</taxon>
        <taxon>Malassezia</taxon>
    </lineage>
</organism>
<dbReference type="PROSITE" id="PS50069">
    <property type="entry name" value="CULLIN_2"/>
    <property type="match status" value="1"/>
</dbReference>
<dbReference type="Pfam" id="PF26557">
    <property type="entry name" value="Cullin_AB"/>
    <property type="match status" value="1"/>
</dbReference>
<keyword evidence="2" id="KW-1017">Isopeptide bond</keyword>
<feature type="compositionally biased region" description="Basic and acidic residues" evidence="8">
    <location>
        <begin position="1117"/>
        <end position="1132"/>
    </location>
</feature>
<dbReference type="SMART" id="SM00884">
    <property type="entry name" value="Cullin_Nedd8"/>
    <property type="match status" value="1"/>
</dbReference>
<dbReference type="SMART" id="SM00339">
    <property type="entry name" value="FH"/>
    <property type="match status" value="1"/>
</dbReference>
<dbReference type="SUPFAM" id="SSF46785">
    <property type="entry name" value="Winged helix' DNA-binding domain"/>
    <property type="match status" value="2"/>
</dbReference>
<comment type="similarity">
    <text evidence="1 6 7">Belongs to the cullin family.</text>
</comment>
<keyword evidence="12" id="KW-1185">Reference proteome</keyword>
<feature type="region of interest" description="Disordered" evidence="8">
    <location>
        <begin position="1152"/>
        <end position="1183"/>
    </location>
</feature>
<feature type="domain" description="Cullin family profile" evidence="10">
    <location>
        <begin position="404"/>
        <end position="631"/>
    </location>
</feature>
<evidence type="ECO:0000313" key="12">
    <source>
        <dbReference type="Proteomes" id="UP001214415"/>
    </source>
</evidence>
<sequence>MWARLSAAITQIQQHNISQLSYEEHYRYAYSLILNQQGDMLYAGVRRQVAEHLAHQLDTRLVPLFPLEEAQVQEAMSAFPSTSPRLAHTLGLLPGGDASVLHTVGASERFLHALTDLWDDHNSCMSKIRDVLKYVDRVYVPNQQRAPIWDVGLDLFRDTVVRSSRQPCYAQLMVTLLRHVYCEREGTVVERRTLKAITDMLLSLSHAPDVSVYVHDWEPLFLRCSSEYYTAEAVRLLGLQQATHYLEQAERRLAEEEARVTACFSPSTWPALQALVEQHLLTDHLDEVLAMPSGGLVALLEADARPDLQRLYRLFARVQPGLPALHRALREYVATRGRRIQEASATPREGPAAPPLEVALAWVEQVLALQAQLDGVLYTSFAGDKSCEAAINEAVESLVNMQARAPEFLSLFIDEHLKKGSRAVADMERVLTQTITLFRFVHEKDVFERYYKLHLTRRLLHGRSASDEAERGMIARLKVEGGHSYVQKLQGMLNDMKLSEEVLQAFEREQARAPAPRPWPMQVRVLTATYWPITAPAQPPVLPPVLAEACSAFEQFYASRHRGRVLTWQPSLGTADVRVQFRARAHELSLSTYALMVLLLFEQTDTLAYRSIRAATQMSDVDLQRTLQSLACAKYKILRKEPKGRDVHEADSFTFNADFTCPLARIKIAQVAAKVETPGERQATTAKVEEERKNQVEACIVRIMKSRQQLAHNELVNEVVRQLLPRFQPSPALIKKRIESLLDREYLEGYAVSANPARANALAPRWSTDDACAALPHRHERRATRGRGSVLAHCVLVPRVGAFCPFAVLAMLPASERVMPTETAPEAAAESSRAGARPPSAGPADEFLARAQALGLRLSRTDYERTRAGVAAFLKAERLPTSSHSTLSADPSDEADRSAPPTDPDVTPQLSQWLRTPSGQLNFFTAIVHPMANDEQRARLSLDEVGSAEEKRRRRLRRRRLLEKQMLLETGATSPVPSLSDAPPSPTGTVRTSDAPELESPVSLGTMRSSTPIGSRGPRASTPGSPEIHLLNRMARVDADGKLWLASRAQEAEPCSEDSALSADESLATMDEPDSSLAGWGPRAGAPTEQLNTYMKNMSLLDRIMLSKTSPRRIRREAKARERQCSETDEARAALPAADASVSHWADVSSDSMLDASADSGPPAQVPRPSHSRHPSASLRWSSFTTATPLHRSTYRTAATDDITDLSPLASVTPLSRFDPGTQITPMRYSPGLSMDYSHPRPSSLAFSPNLLTPWTHHGRLLSNAGLSHLPSSPFVSGEWGTSSHMAASAETVRGSFAFSSTPLSHLPAHDTEPRVAATSSPSRLQCIESFPGRSPQARDLLDSPVAREHAPSPLANKGLLRAASSSASPSKPTASLLSPLWISQTAALQDTAAAPSELDSRWRRTDTIRPADVFGTTAALEPHAPTSVFAPRDSADSDSDEALEHAASTGSPSPHRTRQALPRMRLPRRKSGAARATPVAPAAAPQDAQDVFAQGPTSVPAFRAAIQPAVPPTDPKQTEWDQPDGSRIVKLVSEELQAALDAGSLEQEPAPRYFRLPPGHGTSKAKPSSVSYAGLIGQAILSSSDGRLSLAEIYSWISSVYPYYERGDRGWQNSIRHNLSLNKSFVKLERESTIPGKGGWWAIESGHEHRFHNGLYMPHSTGAATTAPPARTMRVSASAPDERARKKRTPFTPPSVRDADQAHAPSSEGPADAAEAHPSFKRPKTARPARFAPPVAMHAPGPARDGASSPVPSPNLSQDRTEADSFDTSTSRSLLATPGRTSAPAYAGVSVPPSGPKSPSVSVQGGASAVSLLPSSLSQPRYPATMPEYGVVYMAGRDMTDYAVPMTSSPSKASGYRSGVPVPLTQPGLPPVPIHGMAPAYPLSAPVPLVPATYSRYASDPTAPSTWRDSDTPTPW</sequence>
<dbReference type="Gene3D" id="1.10.10.10">
    <property type="entry name" value="Winged helix-like DNA-binding domain superfamily/Winged helix DNA-binding domain"/>
    <property type="match status" value="2"/>
</dbReference>
<dbReference type="InterPro" id="IPR045093">
    <property type="entry name" value="Cullin"/>
</dbReference>
<dbReference type="CDD" id="cd00059">
    <property type="entry name" value="FH_FOX"/>
    <property type="match status" value="1"/>
</dbReference>
<evidence type="ECO:0000259" key="10">
    <source>
        <dbReference type="PROSITE" id="PS50069"/>
    </source>
</evidence>
<keyword evidence="4 5" id="KW-0238">DNA-binding</keyword>
<name>A0AAF0IYR6_9BASI</name>
<dbReference type="EMBL" id="CP119901">
    <property type="protein sequence ID" value="WFD22552.1"/>
    <property type="molecule type" value="Genomic_DNA"/>
</dbReference>
<feature type="region of interest" description="Disordered" evidence="8">
    <location>
        <begin position="880"/>
        <end position="908"/>
    </location>
</feature>
<dbReference type="SMART" id="SM00182">
    <property type="entry name" value="CULLIN"/>
    <property type="match status" value="1"/>
</dbReference>
<evidence type="ECO:0000256" key="1">
    <source>
        <dbReference type="ARBA" id="ARBA00006019"/>
    </source>
</evidence>
<evidence type="ECO:0000256" key="7">
    <source>
        <dbReference type="RuleBase" id="RU003829"/>
    </source>
</evidence>
<feature type="region of interest" description="Disordered" evidence="8">
    <location>
        <begin position="821"/>
        <end position="843"/>
    </location>
</feature>
<evidence type="ECO:0000256" key="3">
    <source>
        <dbReference type="ARBA" id="ARBA00022843"/>
    </source>
</evidence>
<dbReference type="Pfam" id="PF10557">
    <property type="entry name" value="Cullin_Nedd8"/>
    <property type="match status" value="1"/>
</dbReference>
<feature type="domain" description="Fork-head" evidence="9">
    <location>
        <begin position="1568"/>
        <end position="1662"/>
    </location>
</feature>
<dbReference type="FunFam" id="1.10.10.10:FF:000135">
    <property type="entry name" value="forkhead box protein G1"/>
    <property type="match status" value="1"/>
</dbReference>
<dbReference type="InterPro" id="IPR036390">
    <property type="entry name" value="WH_DNA-bd_sf"/>
</dbReference>
<dbReference type="InterPro" id="IPR001766">
    <property type="entry name" value="Fork_head_dom"/>
</dbReference>
<dbReference type="Pfam" id="PF00888">
    <property type="entry name" value="Cullin"/>
    <property type="match status" value="1"/>
</dbReference>
<feature type="region of interest" description="Disordered" evidence="8">
    <location>
        <begin position="1416"/>
        <end position="1486"/>
    </location>
</feature>
<dbReference type="Pfam" id="PF00250">
    <property type="entry name" value="Forkhead"/>
    <property type="match status" value="1"/>
</dbReference>
<evidence type="ECO:0000256" key="5">
    <source>
        <dbReference type="PROSITE-ProRule" id="PRU00089"/>
    </source>
</evidence>
<evidence type="ECO:0008006" key="13">
    <source>
        <dbReference type="Google" id="ProtNLM"/>
    </source>
</evidence>
<dbReference type="FunFam" id="1.20.1310.10:FF:000002">
    <property type="entry name" value="cullin-3 isoform X1"/>
    <property type="match status" value="1"/>
</dbReference>
<dbReference type="PROSITE" id="PS00658">
    <property type="entry name" value="FORK_HEAD_2"/>
    <property type="match status" value="1"/>
</dbReference>
<dbReference type="GO" id="GO:0006511">
    <property type="term" value="P:ubiquitin-dependent protein catabolic process"/>
    <property type="evidence" value="ECO:0007669"/>
    <property type="project" value="InterPro"/>
</dbReference>
<feature type="region of interest" description="Disordered" evidence="8">
    <location>
        <begin position="1050"/>
        <end position="1084"/>
    </location>
</feature>
<feature type="region of interest" description="Disordered" evidence="8">
    <location>
        <begin position="967"/>
        <end position="1026"/>
    </location>
</feature>
<keyword evidence="3" id="KW-0832">Ubl conjugation</keyword>
<evidence type="ECO:0000259" key="9">
    <source>
        <dbReference type="PROSITE" id="PS50039"/>
    </source>
</evidence>
<dbReference type="PRINTS" id="PR00053">
    <property type="entry name" value="FORKHEAD"/>
</dbReference>
<evidence type="ECO:0000256" key="2">
    <source>
        <dbReference type="ARBA" id="ARBA00022499"/>
    </source>
</evidence>
<dbReference type="GO" id="GO:0003700">
    <property type="term" value="F:DNA-binding transcription factor activity"/>
    <property type="evidence" value="ECO:0007669"/>
    <property type="project" value="InterPro"/>
</dbReference>
<evidence type="ECO:0000256" key="8">
    <source>
        <dbReference type="SAM" id="MobiDB-lite"/>
    </source>
</evidence>
<reference evidence="11" key="1">
    <citation type="submission" date="2023-03" db="EMBL/GenBank/DDBJ databases">
        <title>Mating type loci evolution in Malassezia.</title>
        <authorList>
            <person name="Coelho M.A."/>
        </authorList>
    </citation>
    <scope>NUCLEOTIDE SEQUENCE</scope>
    <source>
        <strain evidence="11">CBS 12830</strain>
    </source>
</reference>
<protein>
    <recommendedName>
        <fullName evidence="13">Cullin-3</fullName>
    </recommendedName>
</protein>
<comment type="subcellular location">
    <subcellularLocation>
        <location evidence="5">Nucleus</location>
    </subcellularLocation>
</comment>
<dbReference type="InterPro" id="IPR036317">
    <property type="entry name" value="Cullin_homology_sf"/>
</dbReference>
<feature type="compositionally biased region" description="Low complexity" evidence="8">
    <location>
        <begin position="1662"/>
        <end position="1673"/>
    </location>
</feature>
<dbReference type="SUPFAM" id="SSF75632">
    <property type="entry name" value="Cullin homology domain"/>
    <property type="match status" value="1"/>
</dbReference>
<dbReference type="FunFam" id="1.10.10.10:FF:000014">
    <property type="entry name" value="Cullin 1"/>
    <property type="match status" value="1"/>
</dbReference>
<dbReference type="InterPro" id="IPR030456">
    <property type="entry name" value="TF_fork_head_CS_2"/>
</dbReference>
<accession>A0AAF0IYR6</accession>
<feature type="region of interest" description="Disordered" evidence="8">
    <location>
        <begin position="1111"/>
        <end position="1140"/>
    </location>
</feature>
<dbReference type="Proteomes" id="UP001214415">
    <property type="component" value="Chromosome 2"/>
</dbReference>
<dbReference type="GO" id="GO:0005634">
    <property type="term" value="C:nucleus"/>
    <property type="evidence" value="ECO:0007669"/>
    <property type="project" value="UniProtKB-SubCell"/>
</dbReference>
<feature type="compositionally biased region" description="Low complexity" evidence="8">
    <location>
        <begin position="1474"/>
        <end position="1486"/>
    </location>
</feature>
<feature type="compositionally biased region" description="Low complexity" evidence="8">
    <location>
        <begin position="1789"/>
        <end position="1805"/>
    </location>
</feature>
<dbReference type="InterPro" id="IPR016158">
    <property type="entry name" value="Cullin_homology"/>
</dbReference>
<feature type="compositionally biased region" description="Polar residues" evidence="8">
    <location>
        <begin position="880"/>
        <end position="889"/>
    </location>
</feature>
<dbReference type="GO" id="GO:0031625">
    <property type="term" value="F:ubiquitin protein ligase binding"/>
    <property type="evidence" value="ECO:0007669"/>
    <property type="project" value="InterPro"/>
</dbReference>
<dbReference type="GO" id="GO:0043565">
    <property type="term" value="F:sequence-specific DNA binding"/>
    <property type="evidence" value="ECO:0007669"/>
    <property type="project" value="InterPro"/>
</dbReference>
<gene>
    <name evidence="11" type="ORF">MEQU1_001224</name>
</gene>
<evidence type="ECO:0000256" key="4">
    <source>
        <dbReference type="ARBA" id="ARBA00023125"/>
    </source>
</evidence>
<feature type="region of interest" description="Disordered" evidence="8">
    <location>
        <begin position="1656"/>
        <end position="1805"/>
    </location>
</feature>
<dbReference type="InterPro" id="IPR001373">
    <property type="entry name" value="Cullin_N"/>
</dbReference>
<proteinExistence type="inferred from homology"/>
<dbReference type="SUPFAM" id="SSF74788">
    <property type="entry name" value="Cullin repeat-like"/>
    <property type="match status" value="1"/>
</dbReference>
<dbReference type="PROSITE" id="PS50039">
    <property type="entry name" value="FORK_HEAD_3"/>
    <property type="match status" value="1"/>
</dbReference>
<keyword evidence="5" id="KW-0539">Nucleus</keyword>
<feature type="DNA-binding region" description="Fork-head" evidence="5">
    <location>
        <begin position="1568"/>
        <end position="1662"/>
    </location>
</feature>
<dbReference type="PANTHER" id="PTHR11932">
    <property type="entry name" value="CULLIN"/>
    <property type="match status" value="1"/>
</dbReference>
<dbReference type="InterPro" id="IPR019559">
    <property type="entry name" value="Cullin_neddylation_domain"/>
</dbReference>
<dbReference type="InterPro" id="IPR016159">
    <property type="entry name" value="Cullin_repeat-like_dom_sf"/>
</dbReference>